<protein>
    <submittedName>
        <fullName evidence="1">Uncharacterized protein</fullName>
    </submittedName>
</protein>
<feature type="non-terminal residue" evidence="1">
    <location>
        <position position="38"/>
    </location>
</feature>
<dbReference type="AlphaFoldDB" id="A0A0F9A2H8"/>
<dbReference type="EMBL" id="LAZR01057064">
    <property type="protein sequence ID" value="KKK72824.1"/>
    <property type="molecule type" value="Genomic_DNA"/>
</dbReference>
<comment type="caution">
    <text evidence="1">The sequence shown here is derived from an EMBL/GenBank/DDBJ whole genome shotgun (WGS) entry which is preliminary data.</text>
</comment>
<evidence type="ECO:0000313" key="1">
    <source>
        <dbReference type="EMBL" id="KKK72824.1"/>
    </source>
</evidence>
<reference evidence="1" key="1">
    <citation type="journal article" date="2015" name="Nature">
        <title>Complex archaea that bridge the gap between prokaryotes and eukaryotes.</title>
        <authorList>
            <person name="Spang A."/>
            <person name="Saw J.H."/>
            <person name="Jorgensen S.L."/>
            <person name="Zaremba-Niedzwiedzka K."/>
            <person name="Martijn J."/>
            <person name="Lind A.E."/>
            <person name="van Eijk R."/>
            <person name="Schleper C."/>
            <person name="Guy L."/>
            <person name="Ettema T.J."/>
        </authorList>
    </citation>
    <scope>NUCLEOTIDE SEQUENCE</scope>
</reference>
<proteinExistence type="predicted"/>
<sequence length="38" mass="3843">MAINWDAAIVEFDAATQGDGTGTAYLLRGTITAAANAT</sequence>
<name>A0A0F9A2H8_9ZZZZ</name>
<accession>A0A0F9A2H8</accession>
<gene>
    <name evidence="1" type="ORF">LCGC14_2900000</name>
</gene>
<organism evidence="1">
    <name type="scientific">marine sediment metagenome</name>
    <dbReference type="NCBI Taxonomy" id="412755"/>
    <lineage>
        <taxon>unclassified sequences</taxon>
        <taxon>metagenomes</taxon>
        <taxon>ecological metagenomes</taxon>
    </lineage>
</organism>